<sequence>MLGSKPLGLSRLTLALSLLVCLGVLTEAYPEKPQKPGRTRLRRSWPDTTLRCDTTSTSSPGRGGYGKRSSPETLISDLLMSESTENIPRTRYGKASVGTLGEGNQRGLLGEEALELSLPDQ</sequence>
<dbReference type="GO" id="GO:0007631">
    <property type="term" value="P:feeding behavior"/>
    <property type="evidence" value="ECO:0007669"/>
    <property type="project" value="TreeGrafter"/>
</dbReference>
<dbReference type="GO" id="GO:0007218">
    <property type="term" value="P:neuropeptide signaling pathway"/>
    <property type="evidence" value="ECO:0007669"/>
    <property type="project" value="TreeGrafter"/>
</dbReference>
<reference evidence="4" key="1">
    <citation type="submission" date="2023-06" db="EMBL/GenBank/DDBJ databases">
        <title>Reference genome for the Northern bat (Eptesicus nilssonii), a most northern bat species.</title>
        <authorList>
            <person name="Laine V.N."/>
            <person name="Pulliainen A.T."/>
            <person name="Lilley T.M."/>
        </authorList>
    </citation>
    <scope>NUCLEOTIDE SEQUENCE</scope>
    <source>
        <strain evidence="4">BLF_Eptnil</strain>
        <tissue evidence="4">Kidney</tissue>
    </source>
</reference>
<evidence type="ECO:0000256" key="3">
    <source>
        <dbReference type="SAM" id="SignalP"/>
    </source>
</evidence>
<dbReference type="GO" id="GO:0031841">
    <property type="term" value="F:neuropeptide Y receptor binding"/>
    <property type="evidence" value="ECO:0007669"/>
    <property type="project" value="TreeGrafter"/>
</dbReference>
<accession>A0AA40LJR0</accession>
<keyword evidence="1" id="KW-0027">Amidation</keyword>
<proteinExistence type="predicted"/>
<dbReference type="Proteomes" id="UP001177744">
    <property type="component" value="Unassembled WGS sequence"/>
</dbReference>
<feature type="compositionally biased region" description="Polar residues" evidence="2">
    <location>
        <begin position="51"/>
        <end position="60"/>
    </location>
</feature>
<feature type="region of interest" description="Disordered" evidence="2">
    <location>
        <begin position="30"/>
        <end position="71"/>
    </location>
</feature>
<dbReference type="GO" id="GO:0005184">
    <property type="term" value="F:neuropeptide hormone activity"/>
    <property type="evidence" value="ECO:0007669"/>
    <property type="project" value="TreeGrafter"/>
</dbReference>
<feature type="signal peptide" evidence="3">
    <location>
        <begin position="1"/>
        <end position="28"/>
    </location>
</feature>
<feature type="region of interest" description="Disordered" evidence="2">
    <location>
        <begin position="85"/>
        <end position="106"/>
    </location>
</feature>
<organism evidence="4 5">
    <name type="scientific">Cnephaeus nilssonii</name>
    <name type="common">Northern bat</name>
    <name type="synonym">Eptesicus nilssonii</name>
    <dbReference type="NCBI Taxonomy" id="3371016"/>
    <lineage>
        <taxon>Eukaryota</taxon>
        <taxon>Metazoa</taxon>
        <taxon>Chordata</taxon>
        <taxon>Craniata</taxon>
        <taxon>Vertebrata</taxon>
        <taxon>Euteleostomi</taxon>
        <taxon>Mammalia</taxon>
        <taxon>Eutheria</taxon>
        <taxon>Laurasiatheria</taxon>
        <taxon>Chiroptera</taxon>
        <taxon>Yangochiroptera</taxon>
        <taxon>Vespertilionidae</taxon>
        <taxon>Cnephaeus</taxon>
    </lineage>
</organism>
<keyword evidence="5" id="KW-1185">Reference proteome</keyword>
<name>A0AA40LJR0_CNENI</name>
<feature type="chain" id="PRO_5041204690" evidence="3">
    <location>
        <begin position="29"/>
        <end position="121"/>
    </location>
</feature>
<protein>
    <submittedName>
        <fullName evidence="4">Uncharacterized protein</fullName>
    </submittedName>
</protein>
<dbReference type="GO" id="GO:0005615">
    <property type="term" value="C:extracellular space"/>
    <property type="evidence" value="ECO:0007669"/>
    <property type="project" value="TreeGrafter"/>
</dbReference>
<evidence type="ECO:0000313" key="4">
    <source>
        <dbReference type="EMBL" id="KAK1334832.1"/>
    </source>
</evidence>
<feature type="non-terminal residue" evidence="4">
    <location>
        <position position="121"/>
    </location>
</feature>
<evidence type="ECO:0000256" key="2">
    <source>
        <dbReference type="SAM" id="MobiDB-lite"/>
    </source>
</evidence>
<dbReference type="EMBL" id="JAULJE010000014">
    <property type="protein sequence ID" value="KAK1334832.1"/>
    <property type="molecule type" value="Genomic_DNA"/>
</dbReference>
<comment type="caution">
    <text evidence="4">The sequence shown here is derived from an EMBL/GenBank/DDBJ whole genome shotgun (WGS) entry which is preliminary data.</text>
</comment>
<evidence type="ECO:0000313" key="5">
    <source>
        <dbReference type="Proteomes" id="UP001177744"/>
    </source>
</evidence>
<gene>
    <name evidence="4" type="ORF">QTO34_004402</name>
</gene>
<dbReference type="AlphaFoldDB" id="A0AA40LJR0"/>
<dbReference type="PANTHER" id="PTHR10533:SF5">
    <property type="entry name" value="PRO-NEUROPEPTIDE Y"/>
    <property type="match status" value="1"/>
</dbReference>
<dbReference type="PANTHER" id="PTHR10533">
    <property type="entry name" value="NEUROPEPTIDE Y/PANCREATIC HORMONE/PEPTIDE YY"/>
    <property type="match status" value="1"/>
</dbReference>
<keyword evidence="3" id="KW-0732">Signal</keyword>
<evidence type="ECO:0000256" key="1">
    <source>
        <dbReference type="ARBA" id="ARBA00022815"/>
    </source>
</evidence>